<accession>A0A1Q3BTL2</accession>
<evidence type="ECO:0000313" key="2">
    <source>
        <dbReference type="EMBL" id="GAV71316.1"/>
    </source>
</evidence>
<dbReference type="AlphaFoldDB" id="A0A1Q3BTL2"/>
<dbReference type="OrthoDB" id="912845at2759"/>
<name>A0A1Q3BTL2_CEPFO</name>
<feature type="compositionally biased region" description="Basic and acidic residues" evidence="1">
    <location>
        <begin position="44"/>
        <end position="53"/>
    </location>
</feature>
<comment type="caution">
    <text evidence="2">The sequence shown here is derived from an EMBL/GenBank/DDBJ whole genome shotgun (WGS) entry which is preliminary data.</text>
</comment>
<sequence>MNRISATMANLLNLLREAEVNMNKGKVPVMMVGQSCRPKRKGKSNLEKGKIKNETIPPRSASFKPAKAIPHNQTNQQAGAVPDAAARVTPAEESAQKLLLRDRASTVGSQNIGRGTM</sequence>
<dbReference type="EMBL" id="BDDD01000907">
    <property type="protein sequence ID" value="GAV71316.1"/>
    <property type="molecule type" value="Genomic_DNA"/>
</dbReference>
<feature type="region of interest" description="Disordered" evidence="1">
    <location>
        <begin position="34"/>
        <end position="117"/>
    </location>
</feature>
<evidence type="ECO:0000313" key="3">
    <source>
        <dbReference type="Proteomes" id="UP000187406"/>
    </source>
</evidence>
<keyword evidence="3" id="KW-1185">Reference proteome</keyword>
<evidence type="ECO:0000256" key="1">
    <source>
        <dbReference type="SAM" id="MobiDB-lite"/>
    </source>
</evidence>
<reference evidence="3" key="1">
    <citation type="submission" date="2016-04" db="EMBL/GenBank/DDBJ databases">
        <title>Cephalotus genome sequencing.</title>
        <authorList>
            <person name="Fukushima K."/>
            <person name="Hasebe M."/>
            <person name="Fang X."/>
        </authorList>
    </citation>
    <scope>NUCLEOTIDE SEQUENCE [LARGE SCALE GENOMIC DNA]</scope>
    <source>
        <strain evidence="3">cv. St1</strain>
    </source>
</reference>
<proteinExistence type="predicted"/>
<feature type="compositionally biased region" description="Polar residues" evidence="1">
    <location>
        <begin position="106"/>
        <end position="117"/>
    </location>
</feature>
<dbReference type="Proteomes" id="UP000187406">
    <property type="component" value="Unassembled WGS sequence"/>
</dbReference>
<gene>
    <name evidence="2" type="ORF">CFOL_v3_14810</name>
</gene>
<dbReference type="InParanoid" id="A0A1Q3BTL2"/>
<organism evidence="2 3">
    <name type="scientific">Cephalotus follicularis</name>
    <name type="common">Albany pitcher plant</name>
    <dbReference type="NCBI Taxonomy" id="3775"/>
    <lineage>
        <taxon>Eukaryota</taxon>
        <taxon>Viridiplantae</taxon>
        <taxon>Streptophyta</taxon>
        <taxon>Embryophyta</taxon>
        <taxon>Tracheophyta</taxon>
        <taxon>Spermatophyta</taxon>
        <taxon>Magnoliopsida</taxon>
        <taxon>eudicotyledons</taxon>
        <taxon>Gunneridae</taxon>
        <taxon>Pentapetalae</taxon>
        <taxon>rosids</taxon>
        <taxon>fabids</taxon>
        <taxon>Oxalidales</taxon>
        <taxon>Cephalotaceae</taxon>
        <taxon>Cephalotus</taxon>
    </lineage>
</organism>
<protein>
    <submittedName>
        <fullName evidence="2">Uncharacterized protein</fullName>
    </submittedName>
</protein>